<reference evidence="2" key="1">
    <citation type="submission" date="2018-11" db="EMBL/GenBank/DDBJ databases">
        <authorList>
            <person name="Alioto T."/>
            <person name="Alioto T."/>
        </authorList>
    </citation>
    <scope>NUCLEOTIDE SEQUENCE</scope>
</reference>
<proteinExistence type="predicted"/>
<feature type="region of interest" description="Disordered" evidence="1">
    <location>
        <begin position="77"/>
        <end position="132"/>
    </location>
</feature>
<dbReference type="Proteomes" id="UP000596742">
    <property type="component" value="Unassembled WGS sequence"/>
</dbReference>
<evidence type="ECO:0000313" key="2">
    <source>
        <dbReference type="EMBL" id="VDI31371.1"/>
    </source>
</evidence>
<gene>
    <name evidence="2" type="ORF">MGAL_10B059000</name>
</gene>
<evidence type="ECO:0000313" key="3">
    <source>
        <dbReference type="Proteomes" id="UP000596742"/>
    </source>
</evidence>
<dbReference type="Gene3D" id="1.20.5.340">
    <property type="match status" value="1"/>
</dbReference>
<accession>A0A8B6E9M0</accession>
<dbReference type="AlphaFoldDB" id="A0A8B6E9M0"/>
<feature type="compositionally biased region" description="Basic and acidic residues" evidence="1">
    <location>
        <begin position="86"/>
        <end position="97"/>
    </location>
</feature>
<sequence length="132" mass="14977">MSEAPDLTIELFELLTKIDNRLTVIEARTDRIENIETALGQLTRKVDTMKSDIIELKTKTTDLEKNADFISNKYEELRGENSAQDNKIRQLQKDKQSPGEQKTQQSTSLSGTPPTDNRKSQKRARHGSEAES</sequence>
<comment type="caution">
    <text evidence="2">The sequence shown here is derived from an EMBL/GenBank/DDBJ whole genome shotgun (WGS) entry which is preliminary data.</text>
</comment>
<dbReference type="OrthoDB" id="6079384at2759"/>
<organism evidence="2 3">
    <name type="scientific">Mytilus galloprovincialis</name>
    <name type="common">Mediterranean mussel</name>
    <dbReference type="NCBI Taxonomy" id="29158"/>
    <lineage>
        <taxon>Eukaryota</taxon>
        <taxon>Metazoa</taxon>
        <taxon>Spiralia</taxon>
        <taxon>Lophotrochozoa</taxon>
        <taxon>Mollusca</taxon>
        <taxon>Bivalvia</taxon>
        <taxon>Autobranchia</taxon>
        <taxon>Pteriomorphia</taxon>
        <taxon>Mytilida</taxon>
        <taxon>Mytiloidea</taxon>
        <taxon>Mytilidae</taxon>
        <taxon>Mytilinae</taxon>
        <taxon>Mytilus</taxon>
    </lineage>
</organism>
<evidence type="ECO:0000256" key="1">
    <source>
        <dbReference type="SAM" id="MobiDB-lite"/>
    </source>
</evidence>
<dbReference type="EMBL" id="UYJE01004781">
    <property type="protein sequence ID" value="VDI31371.1"/>
    <property type="molecule type" value="Genomic_DNA"/>
</dbReference>
<feature type="compositionally biased region" description="Polar residues" evidence="1">
    <location>
        <begin position="98"/>
        <end position="115"/>
    </location>
</feature>
<protein>
    <submittedName>
        <fullName evidence="2">Uncharacterized protein</fullName>
    </submittedName>
</protein>
<keyword evidence="3" id="KW-1185">Reference proteome</keyword>
<name>A0A8B6E9M0_MYTGA</name>